<protein>
    <submittedName>
        <fullName evidence="2">Uncharacterized protein</fullName>
    </submittedName>
</protein>
<proteinExistence type="predicted"/>
<keyword evidence="1" id="KW-0812">Transmembrane</keyword>
<keyword evidence="1" id="KW-0472">Membrane</keyword>
<feature type="transmembrane region" description="Helical" evidence="1">
    <location>
        <begin position="162"/>
        <end position="183"/>
    </location>
</feature>
<feature type="transmembrane region" description="Helical" evidence="1">
    <location>
        <begin position="21"/>
        <end position="41"/>
    </location>
</feature>
<dbReference type="EMBL" id="FNCK01000002">
    <property type="protein sequence ID" value="SDF95323.1"/>
    <property type="molecule type" value="Genomic_DNA"/>
</dbReference>
<dbReference type="Proteomes" id="UP000199708">
    <property type="component" value="Unassembled WGS sequence"/>
</dbReference>
<keyword evidence="1" id="KW-1133">Transmembrane helix</keyword>
<feature type="transmembrane region" description="Helical" evidence="1">
    <location>
        <begin position="119"/>
        <end position="141"/>
    </location>
</feature>
<dbReference type="STRING" id="120956.SAMN05421791_10222"/>
<dbReference type="AlphaFoldDB" id="A0A1G7QA06"/>
<feature type="transmembrane region" description="Helical" evidence="1">
    <location>
        <begin position="189"/>
        <end position="206"/>
    </location>
</feature>
<dbReference type="OrthoDB" id="9944123at2"/>
<keyword evidence="3" id="KW-1185">Reference proteome</keyword>
<reference evidence="2 3" key="1">
    <citation type="submission" date="2016-10" db="EMBL/GenBank/DDBJ databases">
        <authorList>
            <person name="de Groot N.N."/>
        </authorList>
    </citation>
    <scope>NUCLEOTIDE SEQUENCE [LARGE SCALE GENOMIC DNA]</scope>
    <source>
        <strain evidence="2 3">ATCC BAA-466</strain>
    </source>
</reference>
<evidence type="ECO:0000313" key="2">
    <source>
        <dbReference type="EMBL" id="SDF95323.1"/>
    </source>
</evidence>
<gene>
    <name evidence="2" type="ORF">SAMN05421791_10222</name>
</gene>
<accession>A0A1G7QA06</accession>
<evidence type="ECO:0000256" key="1">
    <source>
        <dbReference type="SAM" id="Phobius"/>
    </source>
</evidence>
<sequence>MQNIFKKIKRGNFNFSKLQNLMIGVYLLLCIQFFFIFGLAFGLGIFGFLPALITAFQLIIPEYDAVKVIRINPIHFFWHNYFLNLKKYWLHSLLIFVVTFMLLNNIIFLEGQTSLFTLWLYYLTIIMLEIFCFMVVCFAYLSANYPKTSNKERIQNTLAYSLARLPEAIVFYVFLVAVLLVIYQIMTGLLVFCGIGLVIASHYYFFKFLTQGGSFSKLGHYWRAHD</sequence>
<name>A0A1G7QA06_9LACT</name>
<feature type="transmembrane region" description="Helical" evidence="1">
    <location>
        <begin position="87"/>
        <end position="107"/>
    </location>
</feature>
<evidence type="ECO:0000313" key="3">
    <source>
        <dbReference type="Proteomes" id="UP000199708"/>
    </source>
</evidence>
<dbReference type="RefSeq" id="WP_090289122.1">
    <property type="nucleotide sequence ID" value="NZ_FNCK01000002.1"/>
</dbReference>
<organism evidence="2 3">
    <name type="scientific">Facklamia miroungae</name>
    <dbReference type="NCBI Taxonomy" id="120956"/>
    <lineage>
        <taxon>Bacteria</taxon>
        <taxon>Bacillati</taxon>
        <taxon>Bacillota</taxon>
        <taxon>Bacilli</taxon>
        <taxon>Lactobacillales</taxon>
        <taxon>Aerococcaceae</taxon>
        <taxon>Facklamia</taxon>
    </lineage>
</organism>